<dbReference type="Proteomes" id="UP000094236">
    <property type="component" value="Unassembled WGS sequence"/>
</dbReference>
<evidence type="ECO:0000259" key="6">
    <source>
        <dbReference type="PROSITE" id="PS50071"/>
    </source>
</evidence>
<dbReference type="GO" id="GO:0005634">
    <property type="term" value="C:nucleus"/>
    <property type="evidence" value="ECO:0007669"/>
    <property type="project" value="UniProtKB-SubCell"/>
</dbReference>
<feature type="domain" description="Homeobox" evidence="6">
    <location>
        <begin position="36"/>
        <end position="94"/>
    </location>
</feature>
<dbReference type="SUPFAM" id="SSF46689">
    <property type="entry name" value="Homeodomain-like"/>
    <property type="match status" value="1"/>
</dbReference>
<evidence type="ECO:0000256" key="1">
    <source>
        <dbReference type="ARBA" id="ARBA00023125"/>
    </source>
</evidence>
<sequence length="94" mass="10893">MNSCCFESATISVSSNATIKNNVAAHTPEYVHVSEVKEKKRRTFISKETRDFLETAFKLKRSPNSRERKIIAEKCGLTPLQVRVWFTNKRMRSK</sequence>
<dbReference type="AlphaFoldDB" id="A0A1E4TTY3"/>
<keyword evidence="1 4" id="KW-0238">DNA-binding</keyword>
<reference evidence="8" key="1">
    <citation type="submission" date="2016-05" db="EMBL/GenBank/DDBJ databases">
        <title>Comparative genomics of biotechnologically important yeasts.</title>
        <authorList>
            <consortium name="DOE Joint Genome Institute"/>
            <person name="Riley R."/>
            <person name="Haridas S."/>
            <person name="Wolfe K.H."/>
            <person name="Lopes M.R."/>
            <person name="Hittinger C.T."/>
            <person name="Goker M."/>
            <person name="Salamov A."/>
            <person name="Wisecaver J."/>
            <person name="Long T.M."/>
            <person name="Aerts A.L."/>
            <person name="Barry K."/>
            <person name="Choi C."/>
            <person name="Clum A."/>
            <person name="Coughlan A.Y."/>
            <person name="Deshpande S."/>
            <person name="Douglass A.P."/>
            <person name="Hanson S.J."/>
            <person name="Klenk H.-P."/>
            <person name="Labutti K."/>
            <person name="Lapidus A."/>
            <person name="Lindquist E."/>
            <person name="Lipzen A."/>
            <person name="Meier-Kolthoff J.P."/>
            <person name="Ohm R.A."/>
            <person name="Otillar R.P."/>
            <person name="Pangilinan J."/>
            <person name="Peng Y."/>
            <person name="Rokas A."/>
            <person name="Rosa C.A."/>
            <person name="Scheuner C."/>
            <person name="Sibirny A.A."/>
            <person name="Slot J.C."/>
            <person name="Stielow J.B."/>
            <person name="Sun H."/>
            <person name="Kurtzman C.P."/>
            <person name="Blackwell M."/>
            <person name="Grigoriev I.V."/>
            <person name="Jeffries T.W."/>
        </authorList>
    </citation>
    <scope>NUCLEOTIDE SEQUENCE [LARGE SCALE GENOMIC DNA]</scope>
    <source>
        <strain evidence="8">NRRL Y-2460</strain>
    </source>
</reference>
<dbReference type="PROSITE" id="PS00027">
    <property type="entry name" value="HOMEOBOX_1"/>
    <property type="match status" value="1"/>
</dbReference>
<dbReference type="SMART" id="SM00389">
    <property type="entry name" value="HOX"/>
    <property type="match status" value="1"/>
</dbReference>
<dbReference type="OrthoDB" id="2109411at2759"/>
<evidence type="ECO:0000256" key="3">
    <source>
        <dbReference type="ARBA" id="ARBA00023242"/>
    </source>
</evidence>
<dbReference type="InterPro" id="IPR017970">
    <property type="entry name" value="Homeobox_CS"/>
</dbReference>
<protein>
    <recommendedName>
        <fullName evidence="6">Homeobox domain-containing protein</fullName>
    </recommendedName>
</protein>
<dbReference type="InterPro" id="IPR001356">
    <property type="entry name" value="HD"/>
</dbReference>
<comment type="subcellular location">
    <subcellularLocation>
        <location evidence="4 5">Nucleus</location>
    </subcellularLocation>
</comment>
<keyword evidence="8" id="KW-1185">Reference proteome</keyword>
<dbReference type="PROSITE" id="PS50071">
    <property type="entry name" value="HOMEOBOX_2"/>
    <property type="match status" value="1"/>
</dbReference>
<dbReference type="Gene3D" id="1.10.10.60">
    <property type="entry name" value="Homeodomain-like"/>
    <property type="match status" value="1"/>
</dbReference>
<gene>
    <name evidence="7" type="ORF">PACTADRAFT_42688</name>
</gene>
<evidence type="ECO:0000256" key="4">
    <source>
        <dbReference type="PROSITE-ProRule" id="PRU00108"/>
    </source>
</evidence>
<organism evidence="7 8">
    <name type="scientific">Pachysolen tannophilus NRRL Y-2460</name>
    <dbReference type="NCBI Taxonomy" id="669874"/>
    <lineage>
        <taxon>Eukaryota</taxon>
        <taxon>Fungi</taxon>
        <taxon>Dikarya</taxon>
        <taxon>Ascomycota</taxon>
        <taxon>Saccharomycotina</taxon>
        <taxon>Pichiomycetes</taxon>
        <taxon>Pachysolenaceae</taxon>
        <taxon>Pachysolen</taxon>
    </lineage>
</organism>
<dbReference type="Pfam" id="PF00046">
    <property type="entry name" value="Homeodomain"/>
    <property type="match status" value="1"/>
</dbReference>
<proteinExistence type="predicted"/>
<evidence type="ECO:0000313" key="8">
    <source>
        <dbReference type="Proteomes" id="UP000094236"/>
    </source>
</evidence>
<evidence type="ECO:0000256" key="5">
    <source>
        <dbReference type="RuleBase" id="RU000682"/>
    </source>
</evidence>
<dbReference type="STRING" id="669874.A0A1E4TTY3"/>
<keyword evidence="2 4" id="KW-0371">Homeobox</keyword>
<dbReference type="PANTHER" id="PTHR24327">
    <property type="entry name" value="HOMEOBOX PROTEIN"/>
    <property type="match status" value="1"/>
</dbReference>
<dbReference type="InterPro" id="IPR009057">
    <property type="entry name" value="Homeodomain-like_sf"/>
</dbReference>
<dbReference type="GO" id="GO:0000981">
    <property type="term" value="F:DNA-binding transcription factor activity, RNA polymerase II-specific"/>
    <property type="evidence" value="ECO:0007669"/>
    <property type="project" value="InterPro"/>
</dbReference>
<dbReference type="GO" id="GO:0003677">
    <property type="term" value="F:DNA binding"/>
    <property type="evidence" value="ECO:0007669"/>
    <property type="project" value="UniProtKB-UniRule"/>
</dbReference>
<evidence type="ECO:0000313" key="7">
    <source>
        <dbReference type="EMBL" id="ODV95199.1"/>
    </source>
</evidence>
<accession>A0A1E4TTY3</accession>
<dbReference type="InterPro" id="IPR050460">
    <property type="entry name" value="Distal-less_Homeobox_TF"/>
</dbReference>
<dbReference type="CDD" id="cd00086">
    <property type="entry name" value="homeodomain"/>
    <property type="match status" value="1"/>
</dbReference>
<dbReference type="EMBL" id="KV454014">
    <property type="protein sequence ID" value="ODV95199.1"/>
    <property type="molecule type" value="Genomic_DNA"/>
</dbReference>
<dbReference type="PANTHER" id="PTHR24327:SF85">
    <property type="entry name" value="ADL394CP"/>
    <property type="match status" value="1"/>
</dbReference>
<name>A0A1E4TTY3_PACTA</name>
<evidence type="ECO:0000256" key="2">
    <source>
        <dbReference type="ARBA" id="ARBA00023155"/>
    </source>
</evidence>
<keyword evidence="3 4" id="KW-0539">Nucleus</keyword>